<dbReference type="SUPFAM" id="SSF52540">
    <property type="entry name" value="P-loop containing nucleoside triphosphate hydrolases"/>
    <property type="match status" value="1"/>
</dbReference>
<evidence type="ECO:0000256" key="1">
    <source>
        <dbReference type="ARBA" id="ARBA00009417"/>
    </source>
</evidence>
<evidence type="ECO:0000259" key="4">
    <source>
        <dbReference type="SMART" id="SM00382"/>
    </source>
</evidence>
<dbReference type="Gene3D" id="3.40.50.300">
    <property type="entry name" value="P-loop containing nucleotide triphosphate hydrolases"/>
    <property type="match status" value="1"/>
</dbReference>
<evidence type="ECO:0000313" key="5">
    <source>
        <dbReference type="EMBL" id="MBG3876411.1"/>
    </source>
</evidence>
<dbReference type="InterPro" id="IPR011704">
    <property type="entry name" value="ATPase_dyneun-rel_AAA"/>
</dbReference>
<keyword evidence="3" id="KW-0067">ATP-binding</keyword>
<name>A0ABS0J1Y8_9BACT</name>
<dbReference type="InterPro" id="IPR027417">
    <property type="entry name" value="P-loop_NTPase"/>
</dbReference>
<dbReference type="InterPro" id="IPR003593">
    <property type="entry name" value="AAA+_ATPase"/>
</dbReference>
<keyword evidence="2" id="KW-0547">Nucleotide-binding</keyword>
<dbReference type="Proteomes" id="UP001194469">
    <property type="component" value="Unassembled WGS sequence"/>
</dbReference>
<dbReference type="InterPro" id="IPR050764">
    <property type="entry name" value="CbbQ/NirQ/NorQ/GpvN"/>
</dbReference>
<organism evidence="5 6">
    <name type="scientific">Nitratidesulfovibrio oxamicus</name>
    <dbReference type="NCBI Taxonomy" id="32016"/>
    <lineage>
        <taxon>Bacteria</taxon>
        <taxon>Pseudomonadati</taxon>
        <taxon>Thermodesulfobacteriota</taxon>
        <taxon>Desulfovibrionia</taxon>
        <taxon>Desulfovibrionales</taxon>
        <taxon>Desulfovibrionaceae</taxon>
        <taxon>Nitratidesulfovibrio</taxon>
    </lineage>
</organism>
<evidence type="ECO:0000256" key="2">
    <source>
        <dbReference type="ARBA" id="ARBA00022741"/>
    </source>
</evidence>
<dbReference type="Pfam" id="PF08406">
    <property type="entry name" value="CbbQ_C"/>
    <property type="match status" value="1"/>
</dbReference>
<dbReference type="InterPro" id="IPR013615">
    <property type="entry name" value="CbbQ_C"/>
</dbReference>
<sequence length="325" mass="35861">MPYTDSGLHALQPVDLDAGAVFSGTPSGRMIKGYRQPSAYTPKADPDYIFHETTRDIVVWLMTASDPLYVFGPTGSGKSSAIRQLAARLNYPVFEVTGHARLEFPDLVGHLSVHQGSMEFQYGPLALAMKHGGILLLNELDLLEPATATGLNGILDGQPLCIPENGGELVTPHPMFRFAATANTNGGSDETGLYQGTLRQNLAFLDRFWLCEMGYPEPAAEERLLERIAPQLPAPLRRTMIDYANEIRRLFMGESGTAHGASIEVTFSTRTLIRWADLTQRFQPLARQGIQPVAYALDRTLGFKATRETRTLLHEIAQRMFPTGE</sequence>
<protein>
    <submittedName>
        <fullName evidence="5">AAA domain-containing protein</fullName>
    </submittedName>
</protein>
<evidence type="ECO:0000313" key="6">
    <source>
        <dbReference type="Proteomes" id="UP001194469"/>
    </source>
</evidence>
<dbReference type="EMBL" id="VRYY01000111">
    <property type="protein sequence ID" value="MBG3876411.1"/>
    <property type="molecule type" value="Genomic_DNA"/>
</dbReference>
<accession>A0ABS0J1Y8</accession>
<comment type="caution">
    <text evidence="5">The sequence shown here is derived from an EMBL/GenBank/DDBJ whole genome shotgun (WGS) entry which is preliminary data.</text>
</comment>
<feature type="domain" description="AAA+ ATPase" evidence="4">
    <location>
        <begin position="64"/>
        <end position="208"/>
    </location>
</feature>
<dbReference type="PANTHER" id="PTHR42759:SF1">
    <property type="entry name" value="MAGNESIUM-CHELATASE SUBUNIT CHLD"/>
    <property type="match status" value="1"/>
</dbReference>
<dbReference type="Pfam" id="PF07728">
    <property type="entry name" value="AAA_5"/>
    <property type="match status" value="1"/>
</dbReference>
<dbReference type="PANTHER" id="PTHR42759">
    <property type="entry name" value="MOXR FAMILY PROTEIN"/>
    <property type="match status" value="1"/>
</dbReference>
<keyword evidence="6" id="KW-1185">Reference proteome</keyword>
<gene>
    <name evidence="5" type="ORF">FVW20_05055</name>
</gene>
<reference evidence="5 6" key="1">
    <citation type="submission" date="2019-08" db="EMBL/GenBank/DDBJ databases">
        <authorList>
            <person name="Luo N."/>
        </authorList>
    </citation>
    <scope>NUCLEOTIDE SEQUENCE [LARGE SCALE GENOMIC DNA]</scope>
    <source>
        <strain evidence="5 6">NCIMB 9442</strain>
    </source>
</reference>
<proteinExistence type="inferred from homology"/>
<comment type="similarity">
    <text evidence="1">Belongs to the CbbQ/NirQ/NorQ/GpvN family.</text>
</comment>
<dbReference type="RefSeq" id="WP_196608563.1">
    <property type="nucleotide sequence ID" value="NZ_VRYY01000111.1"/>
</dbReference>
<evidence type="ECO:0000256" key="3">
    <source>
        <dbReference type="ARBA" id="ARBA00022840"/>
    </source>
</evidence>
<dbReference type="SMART" id="SM00382">
    <property type="entry name" value="AAA"/>
    <property type="match status" value="1"/>
</dbReference>